<dbReference type="Proteomes" id="UP001596422">
    <property type="component" value="Unassembled WGS sequence"/>
</dbReference>
<gene>
    <name evidence="2" type="ORF">ACFQDL_20495</name>
</gene>
<evidence type="ECO:0000313" key="3">
    <source>
        <dbReference type="Proteomes" id="UP001596422"/>
    </source>
</evidence>
<accession>A0ABW2A4G1</accession>
<dbReference type="InterPro" id="IPR046789">
    <property type="entry name" value="HTH_62"/>
</dbReference>
<reference evidence="3" key="1">
    <citation type="journal article" date="2019" name="Int. J. Syst. Evol. Microbiol.">
        <title>The Global Catalogue of Microorganisms (GCM) 10K type strain sequencing project: providing services to taxonomists for standard genome sequencing and annotation.</title>
        <authorList>
            <consortium name="The Broad Institute Genomics Platform"/>
            <consortium name="The Broad Institute Genome Sequencing Center for Infectious Disease"/>
            <person name="Wu L."/>
            <person name="Ma J."/>
        </authorList>
    </citation>
    <scope>NUCLEOTIDE SEQUENCE [LARGE SCALE GENOMIC DNA]</scope>
    <source>
        <strain evidence="3">NBRC 111756</strain>
    </source>
</reference>
<feature type="domain" description="Recombinase-like" evidence="1">
    <location>
        <begin position="28"/>
        <end position="100"/>
    </location>
</feature>
<evidence type="ECO:0000313" key="2">
    <source>
        <dbReference type="EMBL" id="MFC6672179.1"/>
    </source>
</evidence>
<organism evidence="2 3">
    <name type="scientific">Marinobacterium aestuariivivens</name>
    <dbReference type="NCBI Taxonomy" id="1698799"/>
    <lineage>
        <taxon>Bacteria</taxon>
        <taxon>Pseudomonadati</taxon>
        <taxon>Pseudomonadota</taxon>
        <taxon>Gammaproteobacteria</taxon>
        <taxon>Oceanospirillales</taxon>
        <taxon>Oceanospirillaceae</taxon>
        <taxon>Marinobacterium</taxon>
    </lineage>
</organism>
<evidence type="ECO:0000259" key="1">
    <source>
        <dbReference type="Pfam" id="PF20552"/>
    </source>
</evidence>
<name>A0ABW2A4G1_9GAMM</name>
<sequence length="101" mass="10987">MQSQEYNEKLAIWLRNEPCSDAGVNNLQVPGKTENIIWQTRAKVPSPYEKALADALEQVFADGAIGLGEVVAGLNTRGMKSEAGEAWTEASLEAELQRLGI</sequence>
<dbReference type="EMBL" id="JBHSWE010000001">
    <property type="protein sequence ID" value="MFC6672179.1"/>
    <property type="molecule type" value="Genomic_DNA"/>
</dbReference>
<keyword evidence="3" id="KW-1185">Reference proteome</keyword>
<protein>
    <submittedName>
        <fullName evidence="2">Recombinase-like helix-turn-helix domain-containing protein</fullName>
    </submittedName>
</protein>
<dbReference type="RefSeq" id="WP_379910636.1">
    <property type="nucleotide sequence ID" value="NZ_JBHSWE010000001.1"/>
</dbReference>
<comment type="caution">
    <text evidence="2">The sequence shown here is derived from an EMBL/GenBank/DDBJ whole genome shotgun (WGS) entry which is preliminary data.</text>
</comment>
<proteinExistence type="predicted"/>
<dbReference type="Pfam" id="PF20552">
    <property type="entry name" value="HTH_62"/>
    <property type="match status" value="1"/>
</dbReference>